<dbReference type="EMBL" id="CP043538">
    <property type="protein sequence ID" value="QGY02348.1"/>
    <property type="molecule type" value="Genomic_DNA"/>
</dbReference>
<name>A0A6B9FN15_9HYPH</name>
<dbReference type="KEGG" id="mmes:MMSR116_11030"/>
<dbReference type="Proteomes" id="UP000012488">
    <property type="component" value="Chromosome"/>
</dbReference>
<evidence type="ECO:0000313" key="2">
    <source>
        <dbReference type="Proteomes" id="UP000012488"/>
    </source>
</evidence>
<organism evidence="1 2">
    <name type="scientific">Methylobacterium mesophilicum SR1.6/6</name>
    <dbReference type="NCBI Taxonomy" id="908290"/>
    <lineage>
        <taxon>Bacteria</taxon>
        <taxon>Pseudomonadati</taxon>
        <taxon>Pseudomonadota</taxon>
        <taxon>Alphaproteobacteria</taxon>
        <taxon>Hyphomicrobiales</taxon>
        <taxon>Methylobacteriaceae</taxon>
        <taxon>Methylobacterium</taxon>
    </lineage>
</organism>
<gene>
    <name evidence="1" type="ORF">MMSR116_11030</name>
</gene>
<dbReference type="RefSeq" id="WP_010683149.1">
    <property type="nucleotide sequence ID" value="NZ_CP043538.1"/>
</dbReference>
<dbReference type="AlphaFoldDB" id="A0A6B9FN15"/>
<dbReference type="OrthoDB" id="8457148at2"/>
<accession>A0A6B9FN15</accession>
<protein>
    <submittedName>
        <fullName evidence="1">Uncharacterized protein</fullName>
    </submittedName>
</protein>
<evidence type="ECO:0000313" key="1">
    <source>
        <dbReference type="EMBL" id="QGY02348.1"/>
    </source>
</evidence>
<proteinExistence type="predicted"/>
<sequence>MAEPVNQNTERTDGETGLTQVAQVPAGPRGYVLVPCHPLPEMLGAFWRTKNTGTTEIGGEHQDSSDVAAYRAMLAAAPRLDPASIAAALDAAADAAGKDAVWCSSDERAIAQAQRAATYRRLAAVLREPGFGDGRS</sequence>
<reference evidence="1 2" key="2">
    <citation type="journal article" date="2013" name="Genome Announc.">
        <title>Draft Genome Sequence of Methylobacterium mesophilicum Strain SR1.6/6, Isolated from Citrus sinensis.</title>
        <authorList>
            <person name="Marinho Almeida D."/>
            <person name="Dini-Andreote F."/>
            <person name="Camargo Neves A.A."/>
            <person name="Juca Ramos R.T."/>
            <person name="Andreote F.D."/>
            <person name="Carneiro A.R."/>
            <person name="Oliveira de Souza Lima A."/>
            <person name="Caracciolo Gomes de Sa P.H."/>
            <person name="Ribeiro Barbosa M.S."/>
            <person name="Araujo W.L."/>
            <person name="Silva A."/>
        </authorList>
    </citation>
    <scope>NUCLEOTIDE SEQUENCE [LARGE SCALE GENOMIC DNA]</scope>
    <source>
        <strain evidence="1 2">SR1.6/6</strain>
    </source>
</reference>
<reference evidence="1 2" key="1">
    <citation type="journal article" date="2012" name="Genet. Mol. Biol.">
        <title>Analysis of 16S rRNA and mxaF genes revealing insights into Methylobacterium niche-specific plant association.</title>
        <authorList>
            <person name="Dourado M.N."/>
            <person name="Andreote F.D."/>
            <person name="Dini-Andreote F."/>
            <person name="Conti R."/>
            <person name="Araujo J.M."/>
            <person name="Araujo W.L."/>
        </authorList>
    </citation>
    <scope>NUCLEOTIDE SEQUENCE [LARGE SCALE GENOMIC DNA]</scope>
    <source>
        <strain evidence="1 2">SR1.6/6</strain>
    </source>
</reference>